<evidence type="ECO:0000313" key="2">
    <source>
        <dbReference type="Proteomes" id="UP001305647"/>
    </source>
</evidence>
<evidence type="ECO:0000313" key="1">
    <source>
        <dbReference type="EMBL" id="KAK4104057.1"/>
    </source>
</evidence>
<name>A0AAN6Q5P0_9PEZI</name>
<comment type="caution">
    <text evidence="1">The sequence shown here is derived from an EMBL/GenBank/DDBJ whole genome shotgun (WGS) entry which is preliminary data.</text>
</comment>
<protein>
    <submittedName>
        <fullName evidence="1">Uncharacterized protein</fullName>
    </submittedName>
</protein>
<dbReference type="EMBL" id="MU863627">
    <property type="protein sequence ID" value="KAK4104057.1"/>
    <property type="molecule type" value="Genomic_DNA"/>
</dbReference>
<keyword evidence="2" id="KW-1185">Reference proteome</keyword>
<dbReference type="AlphaFoldDB" id="A0AAN6Q5P0"/>
<gene>
    <name evidence="1" type="ORF">N658DRAFT_240672</name>
</gene>
<accession>A0AAN6Q5P0</accession>
<sequence>MRDLRWCGAPIGVESRRETLLSPATDFSGYTLVVESVVLNRAWRWRITVGDVVCKFGDESCLVF</sequence>
<proteinExistence type="predicted"/>
<reference evidence="1" key="2">
    <citation type="submission" date="2023-05" db="EMBL/GenBank/DDBJ databases">
        <authorList>
            <consortium name="Lawrence Berkeley National Laboratory"/>
            <person name="Steindorff A."/>
            <person name="Hensen N."/>
            <person name="Bonometti L."/>
            <person name="Westerberg I."/>
            <person name="Brannstrom I.O."/>
            <person name="Guillou S."/>
            <person name="Cros-Aarteil S."/>
            <person name="Calhoun S."/>
            <person name="Haridas S."/>
            <person name="Kuo A."/>
            <person name="Mondo S."/>
            <person name="Pangilinan J."/>
            <person name="Riley R."/>
            <person name="Labutti K."/>
            <person name="Andreopoulos B."/>
            <person name="Lipzen A."/>
            <person name="Chen C."/>
            <person name="Yanf M."/>
            <person name="Daum C."/>
            <person name="Ng V."/>
            <person name="Clum A."/>
            <person name="Ohm R."/>
            <person name="Martin F."/>
            <person name="Silar P."/>
            <person name="Natvig D."/>
            <person name="Lalanne C."/>
            <person name="Gautier V."/>
            <person name="Ament-Velasquez S.L."/>
            <person name="Kruys A."/>
            <person name="Hutchinson M.I."/>
            <person name="Powell A.J."/>
            <person name="Barry K."/>
            <person name="Miller A.N."/>
            <person name="Grigoriev I.V."/>
            <person name="Debuchy R."/>
            <person name="Gladieux P."/>
            <person name="Thoren M.H."/>
            <person name="Johannesson H."/>
        </authorList>
    </citation>
    <scope>NUCLEOTIDE SEQUENCE</scope>
    <source>
        <strain evidence="1">CBS 757.83</strain>
    </source>
</reference>
<organism evidence="1 2">
    <name type="scientific">Parathielavia hyrcaniae</name>
    <dbReference type="NCBI Taxonomy" id="113614"/>
    <lineage>
        <taxon>Eukaryota</taxon>
        <taxon>Fungi</taxon>
        <taxon>Dikarya</taxon>
        <taxon>Ascomycota</taxon>
        <taxon>Pezizomycotina</taxon>
        <taxon>Sordariomycetes</taxon>
        <taxon>Sordariomycetidae</taxon>
        <taxon>Sordariales</taxon>
        <taxon>Chaetomiaceae</taxon>
        <taxon>Parathielavia</taxon>
    </lineage>
</organism>
<reference evidence="1" key="1">
    <citation type="journal article" date="2023" name="Mol. Phylogenet. Evol.">
        <title>Genome-scale phylogeny and comparative genomics of the fungal order Sordariales.</title>
        <authorList>
            <person name="Hensen N."/>
            <person name="Bonometti L."/>
            <person name="Westerberg I."/>
            <person name="Brannstrom I.O."/>
            <person name="Guillou S."/>
            <person name="Cros-Aarteil S."/>
            <person name="Calhoun S."/>
            <person name="Haridas S."/>
            <person name="Kuo A."/>
            <person name="Mondo S."/>
            <person name="Pangilinan J."/>
            <person name="Riley R."/>
            <person name="LaButti K."/>
            <person name="Andreopoulos B."/>
            <person name="Lipzen A."/>
            <person name="Chen C."/>
            <person name="Yan M."/>
            <person name="Daum C."/>
            <person name="Ng V."/>
            <person name="Clum A."/>
            <person name="Steindorff A."/>
            <person name="Ohm R.A."/>
            <person name="Martin F."/>
            <person name="Silar P."/>
            <person name="Natvig D.O."/>
            <person name="Lalanne C."/>
            <person name="Gautier V."/>
            <person name="Ament-Velasquez S.L."/>
            <person name="Kruys A."/>
            <person name="Hutchinson M.I."/>
            <person name="Powell A.J."/>
            <person name="Barry K."/>
            <person name="Miller A.N."/>
            <person name="Grigoriev I.V."/>
            <person name="Debuchy R."/>
            <person name="Gladieux P."/>
            <person name="Hiltunen Thoren M."/>
            <person name="Johannesson H."/>
        </authorList>
    </citation>
    <scope>NUCLEOTIDE SEQUENCE</scope>
    <source>
        <strain evidence="1">CBS 757.83</strain>
    </source>
</reference>
<dbReference type="Proteomes" id="UP001305647">
    <property type="component" value="Unassembled WGS sequence"/>
</dbReference>